<dbReference type="Gene3D" id="3.30.300.30">
    <property type="match status" value="1"/>
</dbReference>
<dbReference type="Gene3D" id="3.40.50.980">
    <property type="match status" value="2"/>
</dbReference>
<gene>
    <name evidence="5" type="ORF">CLV63_106193</name>
</gene>
<dbReference type="PROSITE" id="PS00012">
    <property type="entry name" value="PHOSPHOPANTETHEINE"/>
    <property type="match status" value="1"/>
</dbReference>
<organism evidence="5 6">
    <name type="scientific">Murinocardiopsis flavida</name>
    <dbReference type="NCBI Taxonomy" id="645275"/>
    <lineage>
        <taxon>Bacteria</taxon>
        <taxon>Bacillati</taxon>
        <taxon>Actinomycetota</taxon>
        <taxon>Actinomycetes</taxon>
        <taxon>Streptosporangiales</taxon>
        <taxon>Nocardiopsidaceae</taxon>
        <taxon>Murinocardiopsis</taxon>
    </lineage>
</organism>
<dbReference type="InterPro" id="IPR029058">
    <property type="entry name" value="AB_hydrolase_fold"/>
</dbReference>
<dbReference type="InterPro" id="IPR045851">
    <property type="entry name" value="AMP-bd_C_sf"/>
</dbReference>
<protein>
    <submittedName>
        <fullName evidence="5">Amino acid adenylation domain-containing protein</fullName>
    </submittedName>
</protein>
<reference evidence="5 6" key="1">
    <citation type="submission" date="2018-03" db="EMBL/GenBank/DDBJ databases">
        <title>Genomic Encyclopedia of Archaeal and Bacterial Type Strains, Phase II (KMG-II): from individual species to whole genera.</title>
        <authorList>
            <person name="Goeker M."/>
        </authorList>
    </citation>
    <scope>NUCLEOTIDE SEQUENCE [LARGE SCALE GENOMIC DNA]</scope>
    <source>
        <strain evidence="5 6">DSM 45312</strain>
    </source>
</reference>
<dbReference type="Pfam" id="PF00550">
    <property type="entry name" value="PP-binding"/>
    <property type="match status" value="1"/>
</dbReference>
<dbReference type="SUPFAM" id="SSF47336">
    <property type="entry name" value="ACP-like"/>
    <property type="match status" value="1"/>
</dbReference>
<dbReference type="FunFam" id="2.30.38.10:FF:000001">
    <property type="entry name" value="Non-ribosomal peptide synthetase PvdI"/>
    <property type="match status" value="1"/>
</dbReference>
<dbReference type="GO" id="GO:0003824">
    <property type="term" value="F:catalytic activity"/>
    <property type="evidence" value="ECO:0007669"/>
    <property type="project" value="InterPro"/>
</dbReference>
<evidence type="ECO:0000313" key="5">
    <source>
        <dbReference type="EMBL" id="PSK98145.1"/>
    </source>
</evidence>
<dbReference type="GO" id="GO:0043041">
    <property type="term" value="P:amino acid activation for nonribosomal peptide biosynthetic process"/>
    <property type="evidence" value="ECO:0007669"/>
    <property type="project" value="TreeGrafter"/>
</dbReference>
<dbReference type="InterPro" id="IPR006162">
    <property type="entry name" value="Ppantetheine_attach_site"/>
</dbReference>
<dbReference type="CDD" id="cd05930">
    <property type="entry name" value="A_NRPS"/>
    <property type="match status" value="1"/>
</dbReference>
<dbReference type="GO" id="GO:0008610">
    <property type="term" value="P:lipid biosynthetic process"/>
    <property type="evidence" value="ECO:0007669"/>
    <property type="project" value="UniProtKB-ARBA"/>
</dbReference>
<dbReference type="GO" id="GO:0005829">
    <property type="term" value="C:cytosol"/>
    <property type="evidence" value="ECO:0007669"/>
    <property type="project" value="TreeGrafter"/>
</dbReference>
<dbReference type="FunFam" id="3.30.300.30:FF:000010">
    <property type="entry name" value="Enterobactin synthetase component F"/>
    <property type="match status" value="1"/>
</dbReference>
<dbReference type="InterPro" id="IPR000873">
    <property type="entry name" value="AMP-dep_synth/lig_dom"/>
</dbReference>
<dbReference type="Pfam" id="PF00501">
    <property type="entry name" value="AMP-binding"/>
    <property type="match status" value="1"/>
</dbReference>
<dbReference type="SUPFAM" id="SSF53474">
    <property type="entry name" value="alpha/beta-Hydrolases"/>
    <property type="match status" value="1"/>
</dbReference>
<name>A0A2P8DLS3_9ACTN</name>
<dbReference type="Pfam" id="PF00668">
    <property type="entry name" value="Condensation"/>
    <property type="match status" value="1"/>
</dbReference>
<feature type="domain" description="Carrier" evidence="4">
    <location>
        <begin position="976"/>
        <end position="1051"/>
    </location>
</feature>
<dbReference type="InterPro" id="IPR020845">
    <property type="entry name" value="AMP-binding_CS"/>
</dbReference>
<dbReference type="Gene3D" id="3.30.559.10">
    <property type="entry name" value="Chloramphenicol acetyltransferase-like domain"/>
    <property type="match status" value="1"/>
</dbReference>
<dbReference type="PROSITE" id="PS00455">
    <property type="entry name" value="AMP_BINDING"/>
    <property type="match status" value="1"/>
</dbReference>
<dbReference type="InterPro" id="IPR010071">
    <property type="entry name" value="AA_adenyl_dom"/>
</dbReference>
<dbReference type="InterPro" id="IPR001031">
    <property type="entry name" value="Thioesterase"/>
</dbReference>
<dbReference type="PANTHER" id="PTHR45527">
    <property type="entry name" value="NONRIBOSOMAL PEPTIDE SYNTHETASE"/>
    <property type="match status" value="1"/>
</dbReference>
<dbReference type="Gene3D" id="3.30.559.30">
    <property type="entry name" value="Nonribosomal peptide synthetase, condensation domain"/>
    <property type="match status" value="1"/>
</dbReference>
<dbReference type="InterPro" id="IPR025110">
    <property type="entry name" value="AMP-bd_C"/>
</dbReference>
<dbReference type="RefSeq" id="WP_245928726.1">
    <property type="nucleotide sequence ID" value="NZ_PYGA01000006.1"/>
</dbReference>
<dbReference type="PROSITE" id="PS50075">
    <property type="entry name" value="CARRIER"/>
    <property type="match status" value="1"/>
</dbReference>
<dbReference type="InterPro" id="IPR023213">
    <property type="entry name" value="CAT-like_dom_sf"/>
</dbReference>
<dbReference type="Gene3D" id="3.40.50.1820">
    <property type="entry name" value="alpha/beta hydrolase"/>
    <property type="match status" value="1"/>
</dbReference>
<accession>A0A2P8DLS3</accession>
<dbReference type="GO" id="GO:0072330">
    <property type="term" value="P:monocarboxylic acid biosynthetic process"/>
    <property type="evidence" value="ECO:0007669"/>
    <property type="project" value="UniProtKB-ARBA"/>
</dbReference>
<dbReference type="PANTHER" id="PTHR45527:SF1">
    <property type="entry name" value="FATTY ACID SYNTHASE"/>
    <property type="match status" value="1"/>
</dbReference>
<evidence type="ECO:0000256" key="2">
    <source>
        <dbReference type="ARBA" id="ARBA00022450"/>
    </source>
</evidence>
<proteinExistence type="predicted"/>
<dbReference type="FunFam" id="1.10.1200.10:FF:000016">
    <property type="entry name" value="Non-ribosomal peptide synthase"/>
    <property type="match status" value="1"/>
</dbReference>
<comment type="caution">
    <text evidence="5">The sequence shown here is derived from an EMBL/GenBank/DDBJ whole genome shotgun (WGS) entry which is preliminary data.</text>
</comment>
<keyword evidence="2" id="KW-0596">Phosphopantetheine</keyword>
<dbReference type="SUPFAM" id="SSF56801">
    <property type="entry name" value="Acetyl-CoA synthetase-like"/>
    <property type="match status" value="1"/>
</dbReference>
<keyword evidence="3" id="KW-0597">Phosphoprotein</keyword>
<dbReference type="InterPro" id="IPR020806">
    <property type="entry name" value="PKS_PP-bd"/>
</dbReference>
<dbReference type="FunFam" id="3.40.50.980:FF:000001">
    <property type="entry name" value="Non-ribosomal peptide synthetase"/>
    <property type="match status" value="1"/>
</dbReference>
<sequence length="1320" mass="140245">MATQPALQDVLPLTPLQEGMLFHTLYNEDELDVYTVQSVYTLTKPLDAEALRGALAALLRRHPNLRAGFWHEGVARPVQFIPRKVAFPWREVDLAGLDGAAQQAEIDRISDTERERRFDFTRPPLTRAVLVRRGPDHHTLLVTSHHILMDGWSFGLFSRELFELYRAGGDDAALPAAPAFRDYLGWLAAQDADAAKAAWGRALSGPAEPTLVARPDPARATVVPRSHAELLPADLTAAVSALARTLGITANTVYYTAWALALRGLVGRDDIVFGSTVSGRPAELDGIDRAIGLFLNTLPVRIAVRPGETATALLRRVHAEQTDLLAHHHLGLADIQREAGAGQLFDSLYVLRNTPQRDASFDALADAVGLSDLAGGDFTHYPLTFVVQPGPRAELTLAYRPDLVADDTARRTLDTVRRVLAAVCADPGAPVGRLDPTGPQERARVLTAFNSTGRAVPDASISRLLEDAARTWPDRTALVFDGAGVGFADLDARANRLARHLAALGIGPESRVALGLPRSADLVVALFAVLKAGAAYVPLDLDHPADRLAHMLDDAAPAAVLVTAAAAGRVPHTAGARRITLDDPATRDAVAAAPGHPLADTELTAPPHPDHTAYVIYTSGSTGRPKGVSVGRRGLTNMLVNHREHIFDPVVERAGGRVLRIAHTVSFSFDMSWEELLWLVQGHEVHLMDEEMRRDSAALTGYCAAHAIDVVNVTPSYCAQLIEDGLLADPGRRPCLVLLGGEAVTGEVWRALADAEGVLGYNLYGPTEYTINALGGGTDDSAVPTVGGPIANTRAYVLDTGLHPVPVGVPGELYLSGAGTARGYHGRPGLTAERFVADPFGPAGGLMYRTGDLVRWAPDGSVDFLGRTDDQVKVRGHRIEPGEVEAELRAEPDVAQAAVVVREDAPGVRRLAGYLVARAGAAVDTELVRKALRARLPEYMVPSALTVLDALPLTVNGKLDRAALPAPPVAAGEGRAPRGAAEELLCGVFAEVLGVPLVGPDDDFFELGGHSLLAMRVVGRVRKALGIRLNVGTLIAAPTVARLAEHVAGHQGGAQLGGLLPLRTAGRAEPLFCVHPAAGFAWPFAALVPYIDQRRPVYGVQHPGLRGGDPAGAAADIEELAAHYIEQIRTVQPEGPYHLLGWSFGGQVAHAMAVLLQDAGEDVGLLGMLDTYPLEALGTEEPSAAELEQEALRAVLDLARAAPPDPAAGPLTRDRVVADADGGLLTGLGPDTIGAIADTWQAATRLMHAARHRRFDGDVLFFTATASVPAADLHRTWEPYVSGAVRAHGVNCRHDDMAAPTALSVIGPIVDRALRARPDA</sequence>
<keyword evidence="6" id="KW-1185">Reference proteome</keyword>
<dbReference type="InterPro" id="IPR001242">
    <property type="entry name" value="Condensation_dom"/>
</dbReference>
<dbReference type="Pfam" id="PF13193">
    <property type="entry name" value="AMP-binding_C"/>
    <property type="match status" value="1"/>
</dbReference>
<dbReference type="InterPro" id="IPR009081">
    <property type="entry name" value="PP-bd_ACP"/>
</dbReference>
<evidence type="ECO:0000256" key="1">
    <source>
        <dbReference type="ARBA" id="ARBA00001957"/>
    </source>
</evidence>
<comment type="cofactor">
    <cofactor evidence="1">
        <name>pantetheine 4'-phosphate</name>
        <dbReference type="ChEBI" id="CHEBI:47942"/>
    </cofactor>
</comment>
<evidence type="ECO:0000259" key="4">
    <source>
        <dbReference type="PROSITE" id="PS50075"/>
    </source>
</evidence>
<dbReference type="NCBIfam" id="TIGR01733">
    <property type="entry name" value="AA-adenyl-dom"/>
    <property type="match status" value="1"/>
</dbReference>
<dbReference type="GO" id="GO:0044550">
    <property type="term" value="P:secondary metabolite biosynthetic process"/>
    <property type="evidence" value="ECO:0007669"/>
    <property type="project" value="TreeGrafter"/>
</dbReference>
<dbReference type="EMBL" id="PYGA01000006">
    <property type="protein sequence ID" value="PSK98145.1"/>
    <property type="molecule type" value="Genomic_DNA"/>
</dbReference>
<dbReference type="SUPFAM" id="SSF52777">
    <property type="entry name" value="CoA-dependent acyltransferases"/>
    <property type="match status" value="2"/>
</dbReference>
<dbReference type="Gene3D" id="2.30.38.10">
    <property type="entry name" value="Luciferase, Domain 3"/>
    <property type="match status" value="1"/>
</dbReference>
<dbReference type="SMART" id="SM00823">
    <property type="entry name" value="PKS_PP"/>
    <property type="match status" value="1"/>
</dbReference>
<dbReference type="GO" id="GO:0031177">
    <property type="term" value="F:phosphopantetheine binding"/>
    <property type="evidence" value="ECO:0007669"/>
    <property type="project" value="InterPro"/>
</dbReference>
<dbReference type="CDD" id="cd19543">
    <property type="entry name" value="DCL_NRPS"/>
    <property type="match status" value="1"/>
</dbReference>
<evidence type="ECO:0000256" key="3">
    <source>
        <dbReference type="ARBA" id="ARBA00022553"/>
    </source>
</evidence>
<evidence type="ECO:0000313" key="6">
    <source>
        <dbReference type="Proteomes" id="UP000240542"/>
    </source>
</evidence>
<dbReference type="Pfam" id="PF00975">
    <property type="entry name" value="Thioesterase"/>
    <property type="match status" value="1"/>
</dbReference>
<dbReference type="InterPro" id="IPR036736">
    <property type="entry name" value="ACP-like_sf"/>
</dbReference>
<dbReference type="Proteomes" id="UP000240542">
    <property type="component" value="Unassembled WGS sequence"/>
</dbReference>